<dbReference type="PROSITE" id="PS50110">
    <property type="entry name" value="RESPONSE_REGULATORY"/>
    <property type="match status" value="1"/>
</dbReference>
<dbReference type="SMART" id="SM00448">
    <property type="entry name" value="REC"/>
    <property type="match status" value="1"/>
</dbReference>
<evidence type="ECO:0000256" key="1">
    <source>
        <dbReference type="PROSITE-ProRule" id="PRU00169"/>
    </source>
</evidence>
<feature type="domain" description="Response regulatory" evidence="2">
    <location>
        <begin position="8"/>
        <end position="119"/>
    </location>
</feature>
<evidence type="ECO:0000259" key="2">
    <source>
        <dbReference type="PROSITE" id="PS50110"/>
    </source>
</evidence>
<feature type="modified residue" description="4-aspartylphosphate" evidence="1">
    <location>
        <position position="58"/>
    </location>
</feature>
<evidence type="ECO:0000313" key="3">
    <source>
        <dbReference type="EMBL" id="MFC5505027.1"/>
    </source>
</evidence>
<comment type="caution">
    <text evidence="3">The sequence shown here is derived from an EMBL/GenBank/DDBJ whole genome shotgun (WGS) entry which is preliminary data.</text>
</comment>
<dbReference type="Gene3D" id="3.40.50.2300">
    <property type="match status" value="1"/>
</dbReference>
<keyword evidence="4" id="KW-1185">Reference proteome</keyword>
<dbReference type="Proteomes" id="UP001596060">
    <property type="component" value="Unassembled WGS sequence"/>
</dbReference>
<dbReference type="EMBL" id="JBHSLU010000011">
    <property type="protein sequence ID" value="MFC5505027.1"/>
    <property type="molecule type" value="Genomic_DNA"/>
</dbReference>
<dbReference type="Pfam" id="PF00072">
    <property type="entry name" value="Response_reg"/>
    <property type="match status" value="1"/>
</dbReference>
<proteinExistence type="predicted"/>
<accession>A0ABW0P105</accession>
<name>A0ABW0P105_9HYPH</name>
<evidence type="ECO:0000313" key="4">
    <source>
        <dbReference type="Proteomes" id="UP001596060"/>
    </source>
</evidence>
<sequence length="125" mass="13484">MNYKSARHVLIAEAQAIIAMDLEQSLRDSGYESIAMATSCAEAEAELARQMPNIAVLDVDLLDGVCLRLAMALRERSVPFIVFSGRSDRSAVDPVFSHGTWLAKPATADVVVAAMEAILPHRGVT</sequence>
<dbReference type="SUPFAM" id="SSF52172">
    <property type="entry name" value="CheY-like"/>
    <property type="match status" value="1"/>
</dbReference>
<protein>
    <submittedName>
        <fullName evidence="3">Response regulator</fullName>
    </submittedName>
</protein>
<gene>
    <name evidence="3" type="ORF">ACFPN9_07130</name>
</gene>
<organism evidence="3 4">
    <name type="scientific">Bosea massiliensis</name>
    <dbReference type="NCBI Taxonomy" id="151419"/>
    <lineage>
        <taxon>Bacteria</taxon>
        <taxon>Pseudomonadati</taxon>
        <taxon>Pseudomonadota</taxon>
        <taxon>Alphaproteobacteria</taxon>
        <taxon>Hyphomicrobiales</taxon>
        <taxon>Boseaceae</taxon>
        <taxon>Bosea</taxon>
    </lineage>
</organism>
<reference evidence="4" key="1">
    <citation type="journal article" date="2019" name="Int. J. Syst. Evol. Microbiol.">
        <title>The Global Catalogue of Microorganisms (GCM) 10K type strain sequencing project: providing services to taxonomists for standard genome sequencing and annotation.</title>
        <authorList>
            <consortium name="The Broad Institute Genomics Platform"/>
            <consortium name="The Broad Institute Genome Sequencing Center for Infectious Disease"/>
            <person name="Wu L."/>
            <person name="Ma J."/>
        </authorList>
    </citation>
    <scope>NUCLEOTIDE SEQUENCE [LARGE SCALE GENOMIC DNA]</scope>
    <source>
        <strain evidence="4">CCUG 43117</strain>
    </source>
</reference>
<dbReference type="RefSeq" id="WP_377816087.1">
    <property type="nucleotide sequence ID" value="NZ_JBHSLU010000011.1"/>
</dbReference>
<dbReference type="InterPro" id="IPR001789">
    <property type="entry name" value="Sig_transdc_resp-reg_receiver"/>
</dbReference>
<keyword evidence="1" id="KW-0597">Phosphoprotein</keyword>
<dbReference type="InterPro" id="IPR011006">
    <property type="entry name" value="CheY-like_superfamily"/>
</dbReference>